<dbReference type="SUPFAM" id="SSF47095">
    <property type="entry name" value="HMG-box"/>
    <property type="match status" value="1"/>
</dbReference>
<dbReference type="GO" id="GO:0010197">
    <property type="term" value="P:polar nucleus fusion"/>
    <property type="evidence" value="ECO:0000318"/>
    <property type="project" value="GO_Central"/>
</dbReference>
<protein>
    <submittedName>
        <fullName evidence="4">HMG (High mobility group) box protein</fullName>
    </submittedName>
</protein>
<evidence type="ECO:0000259" key="3">
    <source>
        <dbReference type="PROSITE" id="PS50118"/>
    </source>
</evidence>
<reference evidence="5" key="3">
    <citation type="submission" date="2015-04" db="UniProtKB">
        <authorList>
            <consortium name="EnsemblPlants"/>
        </authorList>
    </citation>
    <scope>IDENTIFICATION</scope>
    <source>
        <strain evidence="5">cv. Jemalong A17</strain>
    </source>
</reference>
<dbReference type="PANTHER" id="PTHR47658">
    <property type="entry name" value="HIGH MOBILITY GROUP B PROTEIN 12-RELATED"/>
    <property type="match status" value="1"/>
</dbReference>
<keyword evidence="1" id="KW-0238">DNA-binding</keyword>
<feature type="domain" description="HMG box" evidence="3">
    <location>
        <begin position="212"/>
        <end position="277"/>
    </location>
</feature>
<evidence type="ECO:0000313" key="4">
    <source>
        <dbReference type="EMBL" id="KEH33462.1"/>
    </source>
</evidence>
<feature type="region of interest" description="Disordered" evidence="2">
    <location>
        <begin position="262"/>
        <end position="291"/>
    </location>
</feature>
<dbReference type="Pfam" id="PF00505">
    <property type="entry name" value="HMG_box"/>
    <property type="match status" value="1"/>
</dbReference>
<dbReference type="Gene3D" id="1.10.30.10">
    <property type="entry name" value="High mobility group box domain"/>
    <property type="match status" value="1"/>
</dbReference>
<dbReference type="InterPro" id="IPR009071">
    <property type="entry name" value="HMG_box_dom"/>
</dbReference>
<evidence type="ECO:0000313" key="5">
    <source>
        <dbReference type="EnsemblPlants" id="KEH33462"/>
    </source>
</evidence>
<dbReference type="PROSITE" id="PS50118">
    <property type="entry name" value="HMG_BOX_2"/>
    <property type="match status" value="1"/>
</dbReference>
<dbReference type="AlphaFoldDB" id="A0A072UV24"/>
<gene>
    <name evidence="4" type="ordered locus">MTR_3g037670</name>
</gene>
<evidence type="ECO:0000256" key="2">
    <source>
        <dbReference type="SAM" id="MobiDB-lite"/>
    </source>
</evidence>
<name>A0A072UV24_MEDTR</name>
<evidence type="ECO:0000256" key="1">
    <source>
        <dbReference type="PROSITE-ProRule" id="PRU00267"/>
    </source>
</evidence>
<dbReference type="Proteomes" id="UP000002051">
    <property type="component" value="Chromosome 3"/>
</dbReference>
<keyword evidence="6" id="KW-1185">Reference proteome</keyword>
<sequence length="298" mass="34242">MLEDFLSLLPNASEQISSRDDILSQVLGKDTHGYVRTYGKGVVASDLWGTKSQVEIQKTIEEVKRIAHTEIQFLQERLQKEMEVKLKEQLEAFKGELLGGLNIVLTQIHQCYPKIVIPTLFSIPKTNDVQADARSFFEIKEGKEENTHKKLQIQPVDDLVEVEPKKHTQKPRGLDILTLDNLAEVKPKKHTKSKPKEHKAKKIKVEKDHDMLENPPSSFSLLWDKFGKNFKEVDQNSGVNKMAIKAWNSMSNEDKQHYLDKAAKRKAKHEKLKKKERRPLHPAADDPDSCEHLLNMVM</sequence>
<keyword evidence="1" id="KW-0539">Nucleus</keyword>
<feature type="compositionally biased region" description="Basic residues" evidence="2">
    <location>
        <begin position="263"/>
        <end position="280"/>
    </location>
</feature>
<evidence type="ECO:0000313" key="6">
    <source>
        <dbReference type="Proteomes" id="UP000002051"/>
    </source>
</evidence>
<organism evidence="4 6">
    <name type="scientific">Medicago truncatula</name>
    <name type="common">Barrel medic</name>
    <name type="synonym">Medicago tribuloides</name>
    <dbReference type="NCBI Taxonomy" id="3880"/>
    <lineage>
        <taxon>Eukaryota</taxon>
        <taxon>Viridiplantae</taxon>
        <taxon>Streptophyta</taxon>
        <taxon>Embryophyta</taxon>
        <taxon>Tracheophyta</taxon>
        <taxon>Spermatophyta</taxon>
        <taxon>Magnoliopsida</taxon>
        <taxon>eudicotyledons</taxon>
        <taxon>Gunneridae</taxon>
        <taxon>Pentapetalae</taxon>
        <taxon>rosids</taxon>
        <taxon>fabids</taxon>
        <taxon>Fabales</taxon>
        <taxon>Fabaceae</taxon>
        <taxon>Papilionoideae</taxon>
        <taxon>50 kb inversion clade</taxon>
        <taxon>NPAAA clade</taxon>
        <taxon>Hologalegina</taxon>
        <taxon>IRL clade</taxon>
        <taxon>Trifolieae</taxon>
        <taxon>Medicago</taxon>
    </lineage>
</organism>
<dbReference type="GO" id="GO:0003677">
    <property type="term" value="F:DNA binding"/>
    <property type="evidence" value="ECO:0000318"/>
    <property type="project" value="GO_Central"/>
</dbReference>
<dbReference type="PaxDb" id="3880-AES84612"/>
<accession>A0A072UV24</accession>
<reference evidence="4 6" key="2">
    <citation type="journal article" date="2014" name="BMC Genomics">
        <title>An improved genome release (version Mt4.0) for the model legume Medicago truncatula.</title>
        <authorList>
            <person name="Tang H."/>
            <person name="Krishnakumar V."/>
            <person name="Bidwell S."/>
            <person name="Rosen B."/>
            <person name="Chan A."/>
            <person name="Zhou S."/>
            <person name="Gentzbittel L."/>
            <person name="Childs K.L."/>
            <person name="Yandell M."/>
            <person name="Gundlach H."/>
            <person name="Mayer K.F."/>
            <person name="Schwartz D.C."/>
            <person name="Town C.D."/>
        </authorList>
    </citation>
    <scope>GENOME REANNOTATION</scope>
    <source>
        <strain evidence="4">A17</strain>
        <strain evidence="5 6">cv. Jemalong A17</strain>
    </source>
</reference>
<dbReference type="EMBL" id="CM001219">
    <property type="protein sequence ID" value="KEH33462.1"/>
    <property type="molecule type" value="Genomic_DNA"/>
</dbReference>
<dbReference type="eggNOG" id="KOG2673">
    <property type="taxonomic scope" value="Eukaryota"/>
</dbReference>
<dbReference type="PANTHER" id="PTHR47658:SF1">
    <property type="entry name" value="MEIOSIS INITIATOR PROTEIN"/>
    <property type="match status" value="1"/>
</dbReference>
<dbReference type="HOGENOM" id="CLU_934971_0_0_1"/>
<proteinExistence type="predicted"/>
<dbReference type="GO" id="GO:0005634">
    <property type="term" value="C:nucleus"/>
    <property type="evidence" value="ECO:0000318"/>
    <property type="project" value="GO_Central"/>
</dbReference>
<reference evidence="4 6" key="1">
    <citation type="journal article" date="2011" name="Nature">
        <title>The Medicago genome provides insight into the evolution of rhizobial symbioses.</title>
        <authorList>
            <person name="Young N.D."/>
            <person name="Debelle F."/>
            <person name="Oldroyd G.E."/>
            <person name="Geurts R."/>
            <person name="Cannon S.B."/>
            <person name="Udvardi M.K."/>
            <person name="Benedito V.A."/>
            <person name="Mayer K.F."/>
            <person name="Gouzy J."/>
            <person name="Schoof H."/>
            <person name="Van de Peer Y."/>
            <person name="Proost S."/>
            <person name="Cook D.R."/>
            <person name="Meyers B.C."/>
            <person name="Spannagl M."/>
            <person name="Cheung F."/>
            <person name="De Mita S."/>
            <person name="Krishnakumar V."/>
            <person name="Gundlach H."/>
            <person name="Zhou S."/>
            <person name="Mudge J."/>
            <person name="Bharti A.K."/>
            <person name="Murray J.D."/>
            <person name="Naoumkina M.A."/>
            <person name="Rosen B."/>
            <person name="Silverstein K.A."/>
            <person name="Tang H."/>
            <person name="Rombauts S."/>
            <person name="Zhao P.X."/>
            <person name="Zhou P."/>
            <person name="Barbe V."/>
            <person name="Bardou P."/>
            <person name="Bechner M."/>
            <person name="Bellec A."/>
            <person name="Berger A."/>
            <person name="Berges H."/>
            <person name="Bidwell S."/>
            <person name="Bisseling T."/>
            <person name="Choisne N."/>
            <person name="Couloux A."/>
            <person name="Denny R."/>
            <person name="Deshpande S."/>
            <person name="Dai X."/>
            <person name="Doyle J.J."/>
            <person name="Dudez A.M."/>
            <person name="Farmer A.D."/>
            <person name="Fouteau S."/>
            <person name="Franken C."/>
            <person name="Gibelin C."/>
            <person name="Gish J."/>
            <person name="Goldstein S."/>
            <person name="Gonzalez A.J."/>
            <person name="Green P.J."/>
            <person name="Hallab A."/>
            <person name="Hartog M."/>
            <person name="Hua A."/>
            <person name="Humphray S.J."/>
            <person name="Jeong D.H."/>
            <person name="Jing Y."/>
            <person name="Jocker A."/>
            <person name="Kenton S.M."/>
            <person name="Kim D.J."/>
            <person name="Klee K."/>
            <person name="Lai H."/>
            <person name="Lang C."/>
            <person name="Lin S."/>
            <person name="Macmil S.L."/>
            <person name="Magdelenat G."/>
            <person name="Matthews L."/>
            <person name="McCorrison J."/>
            <person name="Monaghan E.L."/>
            <person name="Mun J.H."/>
            <person name="Najar F.Z."/>
            <person name="Nicholson C."/>
            <person name="Noirot C."/>
            <person name="O'Bleness M."/>
            <person name="Paule C.R."/>
            <person name="Poulain J."/>
            <person name="Prion F."/>
            <person name="Qin B."/>
            <person name="Qu C."/>
            <person name="Retzel E.F."/>
            <person name="Riddle C."/>
            <person name="Sallet E."/>
            <person name="Samain S."/>
            <person name="Samson N."/>
            <person name="Sanders I."/>
            <person name="Saurat O."/>
            <person name="Scarpelli C."/>
            <person name="Schiex T."/>
            <person name="Segurens B."/>
            <person name="Severin A.J."/>
            <person name="Sherrier D.J."/>
            <person name="Shi R."/>
            <person name="Sims S."/>
            <person name="Singer S.R."/>
            <person name="Sinharoy S."/>
            <person name="Sterck L."/>
            <person name="Viollet A."/>
            <person name="Wang B.B."/>
            <person name="Wang K."/>
            <person name="Wang M."/>
            <person name="Wang X."/>
            <person name="Warfsmann J."/>
            <person name="Weissenbach J."/>
            <person name="White D.D."/>
            <person name="White J.D."/>
            <person name="Wiley G.B."/>
            <person name="Wincker P."/>
            <person name="Xing Y."/>
            <person name="Yang L."/>
            <person name="Yao Z."/>
            <person name="Ying F."/>
            <person name="Zhai J."/>
            <person name="Zhou L."/>
            <person name="Zuber A."/>
            <person name="Denarie J."/>
            <person name="Dixon R.A."/>
            <person name="May G.D."/>
            <person name="Schwartz D.C."/>
            <person name="Rogers J."/>
            <person name="Quetier F."/>
            <person name="Town C.D."/>
            <person name="Roe B.A."/>
        </authorList>
    </citation>
    <scope>NUCLEOTIDE SEQUENCE [LARGE SCALE GENOMIC DNA]</scope>
    <source>
        <strain evidence="4">A17</strain>
        <strain evidence="5 6">cv. Jemalong A17</strain>
    </source>
</reference>
<dbReference type="EnsemblPlants" id="KEH33462">
    <property type="protein sequence ID" value="KEH33462"/>
    <property type="gene ID" value="MTR_3g037670"/>
</dbReference>
<dbReference type="eggNOG" id="KOG4658">
    <property type="taxonomic scope" value="Eukaryota"/>
</dbReference>
<dbReference type="InterPro" id="IPR036910">
    <property type="entry name" value="HMG_box_dom_sf"/>
</dbReference>
<feature type="DNA-binding region" description="HMG box" evidence="1">
    <location>
        <begin position="212"/>
        <end position="277"/>
    </location>
</feature>